<feature type="transmembrane region" description="Helical" evidence="1">
    <location>
        <begin position="465"/>
        <end position="484"/>
    </location>
</feature>
<dbReference type="EMBL" id="VIVK01000001">
    <property type="protein sequence ID" value="TWD80660.1"/>
    <property type="molecule type" value="Genomic_DNA"/>
</dbReference>
<feature type="transmembrane region" description="Helical" evidence="1">
    <location>
        <begin position="365"/>
        <end position="384"/>
    </location>
</feature>
<feature type="transmembrane region" description="Helical" evidence="1">
    <location>
        <begin position="170"/>
        <end position="195"/>
    </location>
</feature>
<feature type="transmembrane region" description="Helical" evidence="1">
    <location>
        <begin position="227"/>
        <end position="253"/>
    </location>
</feature>
<feature type="transmembrane region" description="Helical" evidence="1">
    <location>
        <begin position="573"/>
        <end position="597"/>
    </location>
</feature>
<organism evidence="2 3">
    <name type="scientific">Kribbella amoyensis</name>
    <dbReference type="NCBI Taxonomy" id="996641"/>
    <lineage>
        <taxon>Bacteria</taxon>
        <taxon>Bacillati</taxon>
        <taxon>Actinomycetota</taxon>
        <taxon>Actinomycetes</taxon>
        <taxon>Propionibacteriales</taxon>
        <taxon>Kribbellaceae</taxon>
        <taxon>Kribbella</taxon>
    </lineage>
</organism>
<dbReference type="OrthoDB" id="2955510at2"/>
<sequence>MAVGLTSTADTLVRMRLATLQHDLRDQNRVSWIASGAVVGLVLAGGTIWVSAGGDNDLLVVALAVWMLGWVVGPLFAGGGDETVKPEYFTMLPLPPRTLSAGLLSAALAGVAPAVSLVALLSLAVAGAKLSIGALLIAIPAILLQLLCFVLLSRLAVAVYGLLLQVRTGAILAALVNAFILAFTAQGWALIAAYITTDVQGAMASGARIAPSGWGLVAVESAGRGDWLHSLACLAGLVVLAGAMFTGWSALLVRRTTATRSGVRPRRLLTASSASGAAGAKEVRSWTRDLLYGHRAVFAIAYGLFFCMMPLAVGWNAMLPWAGAAAVIMGGSMFANLYGADGTAYWSTLMVPGSSLPDVRARQRAFLLVFGPPVALISVLLTWWSGTDTWPIVLTVVPALLGGAAGLIVLSSVYAAVPTTDAHKRSGNPLNAGENAGEATGLAYVMIVLIALTAAPALVVALFASWWGVPVGLASAVLAWWWGGKAAAERLDQRGPELVTLLRHGRTTGEQTGKSSWTAKLDQLPRAKRHLANFCLGFGAIPLFPQAIVPAVFKLTENPAKVWFLALYAPSVWQWPIIAGMAALGLGMYAYGGFIYYQASKLKARPDSTDRTSAQDPLQQAS</sequence>
<dbReference type="AlphaFoldDB" id="A0A561BP58"/>
<feature type="transmembrane region" description="Helical" evidence="1">
    <location>
        <begin position="58"/>
        <end position="78"/>
    </location>
</feature>
<keyword evidence="1" id="KW-0812">Transmembrane</keyword>
<feature type="transmembrane region" description="Helical" evidence="1">
    <location>
        <begin position="132"/>
        <end position="163"/>
    </location>
</feature>
<feature type="transmembrane region" description="Helical" evidence="1">
    <location>
        <begin position="99"/>
        <end position="126"/>
    </location>
</feature>
<keyword evidence="1" id="KW-1133">Transmembrane helix</keyword>
<feature type="transmembrane region" description="Helical" evidence="1">
    <location>
        <begin position="296"/>
        <end position="315"/>
    </location>
</feature>
<accession>A0A561BP58</accession>
<gene>
    <name evidence="2" type="ORF">FB561_1747</name>
</gene>
<dbReference type="Proteomes" id="UP000318380">
    <property type="component" value="Unassembled WGS sequence"/>
</dbReference>
<keyword evidence="1" id="KW-0472">Membrane</keyword>
<proteinExistence type="predicted"/>
<name>A0A561BP58_9ACTN</name>
<comment type="caution">
    <text evidence="2">The sequence shown here is derived from an EMBL/GenBank/DDBJ whole genome shotgun (WGS) entry which is preliminary data.</text>
</comment>
<evidence type="ECO:0000313" key="2">
    <source>
        <dbReference type="EMBL" id="TWD80660.1"/>
    </source>
</evidence>
<feature type="transmembrane region" description="Helical" evidence="1">
    <location>
        <begin position="30"/>
        <end position="52"/>
    </location>
</feature>
<feature type="transmembrane region" description="Helical" evidence="1">
    <location>
        <begin position="531"/>
        <end position="553"/>
    </location>
</feature>
<feature type="transmembrane region" description="Helical" evidence="1">
    <location>
        <begin position="390"/>
        <end position="417"/>
    </location>
</feature>
<feature type="transmembrane region" description="Helical" evidence="1">
    <location>
        <begin position="438"/>
        <end position="459"/>
    </location>
</feature>
<dbReference type="RefSeq" id="WP_145804814.1">
    <property type="nucleotide sequence ID" value="NZ_VIVK01000001.1"/>
</dbReference>
<evidence type="ECO:0000256" key="1">
    <source>
        <dbReference type="SAM" id="Phobius"/>
    </source>
</evidence>
<protein>
    <submittedName>
        <fullName evidence="2">ABC-2 type transport system permease protein</fullName>
    </submittedName>
</protein>
<reference evidence="2 3" key="1">
    <citation type="submission" date="2019-06" db="EMBL/GenBank/DDBJ databases">
        <title>Sequencing the genomes of 1000 actinobacteria strains.</title>
        <authorList>
            <person name="Klenk H.-P."/>
        </authorList>
    </citation>
    <scope>NUCLEOTIDE SEQUENCE [LARGE SCALE GENOMIC DNA]</scope>
    <source>
        <strain evidence="2 3">DSM 24683</strain>
    </source>
</reference>
<keyword evidence="3" id="KW-1185">Reference proteome</keyword>
<feature type="transmembrane region" description="Helical" evidence="1">
    <location>
        <begin position="321"/>
        <end position="340"/>
    </location>
</feature>
<evidence type="ECO:0000313" key="3">
    <source>
        <dbReference type="Proteomes" id="UP000318380"/>
    </source>
</evidence>